<organism evidence="2 3">
    <name type="scientific">Blastococcus brunescens</name>
    <dbReference type="NCBI Taxonomy" id="1564165"/>
    <lineage>
        <taxon>Bacteria</taxon>
        <taxon>Bacillati</taxon>
        <taxon>Actinomycetota</taxon>
        <taxon>Actinomycetes</taxon>
        <taxon>Geodermatophilales</taxon>
        <taxon>Geodermatophilaceae</taxon>
        <taxon>Blastococcus</taxon>
    </lineage>
</organism>
<reference evidence="2 3" key="1">
    <citation type="submission" date="2023-12" db="EMBL/GenBank/DDBJ databases">
        <title>Blastococcus brunescens sp. nov., an actonobacterium isolated from sandstone collected in sahara desert.</title>
        <authorList>
            <person name="Gtari M."/>
            <person name="Ghodhbane F."/>
        </authorList>
    </citation>
    <scope>NUCLEOTIDE SEQUENCE [LARGE SCALE GENOMIC DNA]</scope>
    <source>
        <strain evidence="2 3">BMG 8361</strain>
    </source>
</reference>
<sequence>MLDRLKSSCSCHSCSDMSIAPPAREPPTLFSSTSGTPSVSTQAWAMAATASASVTSQM</sequence>
<feature type="region of interest" description="Disordered" evidence="1">
    <location>
        <begin position="1"/>
        <end position="38"/>
    </location>
</feature>
<gene>
    <name evidence="2" type="ORF">U6N30_32470</name>
</gene>
<feature type="compositionally biased region" description="Polar residues" evidence="1">
    <location>
        <begin position="29"/>
        <end position="38"/>
    </location>
</feature>
<evidence type="ECO:0000313" key="2">
    <source>
        <dbReference type="EMBL" id="WRL64215.1"/>
    </source>
</evidence>
<evidence type="ECO:0000313" key="3">
    <source>
        <dbReference type="Proteomes" id="UP001324287"/>
    </source>
</evidence>
<accession>A0ABZ1B076</accession>
<keyword evidence="3" id="KW-1185">Reference proteome</keyword>
<proteinExistence type="predicted"/>
<name>A0ABZ1B076_9ACTN</name>
<protein>
    <submittedName>
        <fullName evidence="2">Uncharacterized protein</fullName>
    </submittedName>
</protein>
<dbReference type="EMBL" id="CP141261">
    <property type="protein sequence ID" value="WRL64215.1"/>
    <property type="molecule type" value="Genomic_DNA"/>
</dbReference>
<dbReference type="Proteomes" id="UP001324287">
    <property type="component" value="Chromosome"/>
</dbReference>
<evidence type="ECO:0000256" key="1">
    <source>
        <dbReference type="SAM" id="MobiDB-lite"/>
    </source>
</evidence>